<feature type="transmembrane region" description="Helical" evidence="1">
    <location>
        <begin position="55"/>
        <end position="76"/>
    </location>
</feature>
<comment type="caution">
    <text evidence="2">The sequence shown here is derived from an EMBL/GenBank/DDBJ whole genome shotgun (WGS) entry which is preliminary data.</text>
</comment>
<keyword evidence="1" id="KW-0472">Membrane</keyword>
<feature type="transmembrane region" description="Helical" evidence="1">
    <location>
        <begin position="28"/>
        <end position="49"/>
    </location>
</feature>
<dbReference type="RefSeq" id="WP_331244123.1">
    <property type="nucleotide sequence ID" value="NZ_JAQSGJ010000035.1"/>
</dbReference>
<evidence type="ECO:0008006" key="4">
    <source>
        <dbReference type="Google" id="ProtNLM"/>
    </source>
</evidence>
<evidence type="ECO:0000313" key="2">
    <source>
        <dbReference type="EMBL" id="MEE6716463.1"/>
    </source>
</evidence>
<name>A0ABU7T2R8_9LACO</name>
<sequence length="120" mass="13993">MAEKKDRTQLEKYTDVKIPSGIKVGIRLYFVDLLDVAVIGGTMVTLSQLQQKLALPIWAIVLMYLSGFLLSLFAVLRMPYNPLELNWKVLLYAVLFRRDRFYPLQVQPKKKGGRYREDRN</sequence>
<organism evidence="2 3">
    <name type="scientific">Schleiferilactobacillus harbinensis</name>
    <dbReference type="NCBI Taxonomy" id="304207"/>
    <lineage>
        <taxon>Bacteria</taxon>
        <taxon>Bacillati</taxon>
        <taxon>Bacillota</taxon>
        <taxon>Bacilli</taxon>
        <taxon>Lactobacillales</taxon>
        <taxon>Lactobacillaceae</taxon>
        <taxon>Schleiferilactobacillus</taxon>
    </lineage>
</organism>
<reference evidence="2 3" key="1">
    <citation type="submission" date="2023-02" db="EMBL/GenBank/DDBJ databases">
        <title>The predominant lactic acid bacteria and yeasts involved in the spontaneous fermentation of millet during the production of the traditional porridge Hausa koko in Ghana.</title>
        <authorList>
            <person name="Atter A."/>
            <person name="Diaz M."/>
        </authorList>
    </citation>
    <scope>NUCLEOTIDE SEQUENCE [LARGE SCALE GENOMIC DNA]</scope>
    <source>
        <strain evidence="2 3">FI11640</strain>
    </source>
</reference>
<dbReference type="EMBL" id="JAQSGK010000035">
    <property type="protein sequence ID" value="MEE6716463.1"/>
    <property type="molecule type" value="Genomic_DNA"/>
</dbReference>
<dbReference type="Proteomes" id="UP001330016">
    <property type="component" value="Unassembled WGS sequence"/>
</dbReference>
<protein>
    <recommendedName>
        <fullName evidence="4">PrgI family protein</fullName>
    </recommendedName>
</protein>
<keyword evidence="3" id="KW-1185">Reference proteome</keyword>
<evidence type="ECO:0000313" key="3">
    <source>
        <dbReference type="Proteomes" id="UP001330016"/>
    </source>
</evidence>
<proteinExistence type="predicted"/>
<evidence type="ECO:0000256" key="1">
    <source>
        <dbReference type="SAM" id="Phobius"/>
    </source>
</evidence>
<gene>
    <name evidence="2" type="ORF">PS435_11390</name>
</gene>
<keyword evidence="1" id="KW-1133">Transmembrane helix</keyword>
<keyword evidence="1" id="KW-0812">Transmembrane</keyword>
<accession>A0ABU7T2R8</accession>